<protein>
    <submittedName>
        <fullName evidence="2">Uncharacterized protein</fullName>
    </submittedName>
</protein>
<feature type="compositionally biased region" description="Polar residues" evidence="1">
    <location>
        <begin position="55"/>
        <end position="65"/>
    </location>
</feature>
<feature type="compositionally biased region" description="Basic and acidic residues" evidence="1">
    <location>
        <begin position="25"/>
        <end position="53"/>
    </location>
</feature>
<reference evidence="2 3" key="1">
    <citation type="journal article" date="2021" name="Elife">
        <title>Chloroplast acquisition without the gene transfer in kleptoplastic sea slugs, Plakobranchus ocellatus.</title>
        <authorList>
            <person name="Maeda T."/>
            <person name="Takahashi S."/>
            <person name="Yoshida T."/>
            <person name="Shimamura S."/>
            <person name="Takaki Y."/>
            <person name="Nagai Y."/>
            <person name="Toyoda A."/>
            <person name="Suzuki Y."/>
            <person name="Arimoto A."/>
            <person name="Ishii H."/>
            <person name="Satoh N."/>
            <person name="Nishiyama T."/>
            <person name="Hasebe M."/>
            <person name="Maruyama T."/>
            <person name="Minagawa J."/>
            <person name="Obokata J."/>
            <person name="Shigenobu S."/>
        </authorList>
    </citation>
    <scope>NUCLEOTIDE SEQUENCE [LARGE SCALE GENOMIC DNA]</scope>
</reference>
<accession>A0AAV3Z8G6</accession>
<evidence type="ECO:0000313" key="3">
    <source>
        <dbReference type="Proteomes" id="UP000735302"/>
    </source>
</evidence>
<dbReference type="Proteomes" id="UP000735302">
    <property type="component" value="Unassembled WGS sequence"/>
</dbReference>
<evidence type="ECO:0000256" key="1">
    <source>
        <dbReference type="SAM" id="MobiDB-lite"/>
    </source>
</evidence>
<dbReference type="EMBL" id="BLXT01002522">
    <property type="protein sequence ID" value="GFN95600.1"/>
    <property type="molecule type" value="Genomic_DNA"/>
</dbReference>
<proteinExistence type="predicted"/>
<feature type="region of interest" description="Disordered" evidence="1">
    <location>
        <begin position="20"/>
        <end position="86"/>
    </location>
</feature>
<keyword evidence="3" id="KW-1185">Reference proteome</keyword>
<dbReference type="AlphaFoldDB" id="A0AAV3Z8G6"/>
<name>A0AAV3Z8G6_9GAST</name>
<organism evidence="2 3">
    <name type="scientific">Plakobranchus ocellatus</name>
    <dbReference type="NCBI Taxonomy" id="259542"/>
    <lineage>
        <taxon>Eukaryota</taxon>
        <taxon>Metazoa</taxon>
        <taxon>Spiralia</taxon>
        <taxon>Lophotrochozoa</taxon>
        <taxon>Mollusca</taxon>
        <taxon>Gastropoda</taxon>
        <taxon>Heterobranchia</taxon>
        <taxon>Euthyneura</taxon>
        <taxon>Panpulmonata</taxon>
        <taxon>Sacoglossa</taxon>
        <taxon>Placobranchoidea</taxon>
        <taxon>Plakobranchidae</taxon>
        <taxon>Plakobranchus</taxon>
    </lineage>
</organism>
<comment type="caution">
    <text evidence="2">The sequence shown here is derived from an EMBL/GenBank/DDBJ whole genome shotgun (WGS) entry which is preliminary data.</text>
</comment>
<gene>
    <name evidence="2" type="ORF">PoB_002210600</name>
</gene>
<sequence>MNIERGYIFTSYKAPLPYARRRRSEVRARQNDSIKSDWRPPETLESVWREPRPRQSYSNQSGGRQTDSKVDLAAARQTPECIWRAL</sequence>
<evidence type="ECO:0000313" key="2">
    <source>
        <dbReference type="EMBL" id="GFN95600.1"/>
    </source>
</evidence>